<comment type="caution">
    <text evidence="1">The sequence shown here is derived from an EMBL/GenBank/DDBJ whole genome shotgun (WGS) entry which is preliminary data.</text>
</comment>
<name>A0A7K9DSK2_9AVES</name>
<dbReference type="OrthoDB" id="8179360at2759"/>
<dbReference type="AlphaFoldDB" id="A0A7K9DSK2"/>
<reference evidence="1 2" key="1">
    <citation type="submission" date="2019-09" db="EMBL/GenBank/DDBJ databases">
        <title>Bird 10,000 Genomes (B10K) Project - Family phase.</title>
        <authorList>
            <person name="Zhang G."/>
        </authorList>
    </citation>
    <scope>NUCLEOTIDE SEQUENCE [LARGE SCALE GENOMIC DNA]</scope>
    <source>
        <strain evidence="1">B10K-DU-001-23</strain>
        <tissue evidence="1">Muscle</tissue>
    </source>
</reference>
<proteinExistence type="predicted"/>
<gene>
    <name evidence="1" type="primary">Serpine1</name>
    <name evidence="1" type="ORF">HEMCOM_R15062</name>
</gene>
<dbReference type="InterPro" id="IPR042178">
    <property type="entry name" value="Serpin_sf_1"/>
</dbReference>
<evidence type="ECO:0000313" key="1">
    <source>
        <dbReference type="EMBL" id="NXG67704.1"/>
    </source>
</evidence>
<dbReference type="InterPro" id="IPR036186">
    <property type="entry name" value="Serpin_sf"/>
</dbReference>
<dbReference type="SUPFAM" id="SSF56574">
    <property type="entry name" value="Serpins"/>
    <property type="match status" value="1"/>
</dbReference>
<keyword evidence="2" id="KW-1185">Reference proteome</keyword>
<feature type="non-terminal residue" evidence="1">
    <location>
        <position position="76"/>
    </location>
</feature>
<organism evidence="1 2">
    <name type="scientific">Hemiprocne comata</name>
    <dbReference type="NCBI Taxonomy" id="243314"/>
    <lineage>
        <taxon>Eukaryota</taxon>
        <taxon>Metazoa</taxon>
        <taxon>Chordata</taxon>
        <taxon>Craniata</taxon>
        <taxon>Vertebrata</taxon>
        <taxon>Euteleostomi</taxon>
        <taxon>Archelosauria</taxon>
        <taxon>Archosauria</taxon>
        <taxon>Dinosauria</taxon>
        <taxon>Saurischia</taxon>
        <taxon>Theropoda</taxon>
        <taxon>Coelurosauria</taxon>
        <taxon>Aves</taxon>
        <taxon>Neognathae</taxon>
        <taxon>Neoaves</taxon>
        <taxon>Strisores</taxon>
        <taxon>Apodiformes</taxon>
        <taxon>Apodidae</taxon>
        <taxon>Hemiprocninae</taxon>
        <taxon>Hemiprocne</taxon>
    </lineage>
</organism>
<dbReference type="EMBL" id="VWZJ01018820">
    <property type="protein sequence ID" value="NXG67704.1"/>
    <property type="molecule type" value="Genomic_DNA"/>
</dbReference>
<dbReference type="Proteomes" id="UP000518305">
    <property type="component" value="Unassembled WGS sequence"/>
</dbReference>
<protein>
    <submittedName>
        <fullName evidence="1">PAI1 inhibitor</fullName>
    </submittedName>
</protein>
<dbReference type="Gene3D" id="3.30.497.10">
    <property type="entry name" value="Antithrombin, subunit I, domain 2"/>
    <property type="match status" value="1"/>
</dbReference>
<evidence type="ECO:0000313" key="2">
    <source>
        <dbReference type="Proteomes" id="UP000518305"/>
    </source>
</evidence>
<sequence>GTRGPVSQLVTDLGLRLFREALGHPGDTNGIFCPLGAAAALVALQAATAGPGHHQLEVAMGFSVNGEGPWGPRPHG</sequence>
<accession>A0A7K9DSK2</accession>
<feature type="non-terminal residue" evidence="1">
    <location>
        <position position="1"/>
    </location>
</feature>